<accession>A0AAE7C2P3</accession>
<sequence length="288" mass="33916">MPKTNISELDRLKSRRRNRELMDTIYSNKSNNYVVHYSCESFYDEEYNTFKSGRITSIGLRNLEDAQTHYWSIWLSAEVKNKEDQIDEYLDELEKDVLDSYFNFIRINSRAHYIHWNMRDINYGFQALEHRYKVLGGEPVIITDDRKFDLARVLVSLYGRNYASHEYTKNGKEYKGRMMVLAAMNNVAVKDAMEGRDEANAFKEKNYKALHMSTLRKLDMLANFFDRAHANKLKNNGTFREKYGFHWIVIFELIKAHPAYTALIVLAAISSAIYKFTDIFSNLITQAR</sequence>
<dbReference type="EMBL" id="CP015029">
    <property type="protein sequence ID" value="QIM65357.1"/>
    <property type="molecule type" value="Genomic_DNA"/>
</dbReference>
<protein>
    <submittedName>
        <fullName evidence="1">Uncharacterized protein</fullName>
    </submittedName>
</protein>
<reference evidence="2 3" key="2">
    <citation type="submission" date="2018-11" db="EMBL/GenBank/DDBJ databases">
        <title>Genomic Encyclopedia of Type Strains, Phase IV (KMG-IV): sequencing the most valuable type-strain genomes for metagenomic binning, comparative biology and taxonomic classification.</title>
        <authorList>
            <person name="Goeker M."/>
        </authorList>
    </citation>
    <scope>NUCLEOTIDE SEQUENCE [LARGE SCALE GENOMIC DNA]</scope>
    <source>
        <strain evidence="2 3">DSM 25797</strain>
    </source>
</reference>
<proteinExistence type="predicted"/>
<dbReference type="RefSeq" id="WP_123956111.1">
    <property type="nucleotide sequence ID" value="NZ_CP015029.1"/>
</dbReference>
<evidence type="ECO:0000313" key="3">
    <source>
        <dbReference type="Proteomes" id="UP000276901"/>
    </source>
</evidence>
<name>A0AAE7C2P3_9PAST</name>
<dbReference type="KEGG" id="fcl:A4G17_07820"/>
<evidence type="ECO:0000313" key="1">
    <source>
        <dbReference type="EMBL" id="QIM65357.1"/>
    </source>
</evidence>
<gene>
    <name evidence="1" type="ORF">A4G17_07820</name>
    <name evidence="2" type="ORF">EDC49_0595</name>
</gene>
<reference evidence="1 4" key="1">
    <citation type="submission" date="2016-03" db="EMBL/GenBank/DDBJ databases">
        <authorList>
            <person name="Hansen M.J."/>
            <person name="Bojesen A.M."/>
            <person name="Planet P."/>
        </authorList>
    </citation>
    <scope>NUCLEOTIDE SEQUENCE [LARGE SCALE GENOMIC DNA]</scope>
    <source>
        <strain evidence="1 4">HPA 21</strain>
    </source>
</reference>
<keyword evidence="3" id="KW-1185">Reference proteome</keyword>
<evidence type="ECO:0000313" key="2">
    <source>
        <dbReference type="EMBL" id="RPE96207.1"/>
    </source>
</evidence>
<dbReference type="EMBL" id="RKQT01000001">
    <property type="protein sequence ID" value="RPE96207.1"/>
    <property type="molecule type" value="Genomic_DNA"/>
</dbReference>
<evidence type="ECO:0000313" key="4">
    <source>
        <dbReference type="Proteomes" id="UP000502287"/>
    </source>
</evidence>
<dbReference type="AlphaFoldDB" id="A0AAE7C2P3"/>
<dbReference type="Proteomes" id="UP000502287">
    <property type="component" value="Chromosome"/>
</dbReference>
<organism evidence="1 4">
    <name type="scientific">Frederiksenia canicola</name>
    <dbReference type="NCBI Taxonomy" id="123824"/>
    <lineage>
        <taxon>Bacteria</taxon>
        <taxon>Pseudomonadati</taxon>
        <taxon>Pseudomonadota</taxon>
        <taxon>Gammaproteobacteria</taxon>
        <taxon>Pasteurellales</taxon>
        <taxon>Pasteurellaceae</taxon>
        <taxon>Frederiksenia</taxon>
    </lineage>
</organism>
<dbReference type="Proteomes" id="UP000276901">
    <property type="component" value="Unassembled WGS sequence"/>
</dbReference>